<reference evidence="2" key="1">
    <citation type="submission" date="2023-06" db="EMBL/GenBank/DDBJ databases">
        <title>Genomic of Agaribacillus aureum.</title>
        <authorList>
            <person name="Wang G."/>
        </authorList>
    </citation>
    <scope>NUCLEOTIDE SEQUENCE</scope>
    <source>
        <strain evidence="2">BMA12</strain>
    </source>
</reference>
<feature type="domain" description="SprT-like" evidence="1">
    <location>
        <begin position="31"/>
        <end position="104"/>
    </location>
</feature>
<organism evidence="2 3">
    <name type="scientific">Agaribacillus aureus</name>
    <dbReference type="NCBI Taxonomy" id="3051825"/>
    <lineage>
        <taxon>Bacteria</taxon>
        <taxon>Pseudomonadati</taxon>
        <taxon>Bacteroidota</taxon>
        <taxon>Cytophagia</taxon>
        <taxon>Cytophagales</taxon>
        <taxon>Splendidivirgaceae</taxon>
        <taxon>Agaribacillus</taxon>
    </lineage>
</organism>
<comment type="caution">
    <text evidence="2">The sequence shown here is derived from an EMBL/GenBank/DDBJ whole genome shotgun (WGS) entry which is preliminary data.</text>
</comment>
<dbReference type="Proteomes" id="UP001172083">
    <property type="component" value="Unassembled WGS sequence"/>
</dbReference>
<dbReference type="Pfam" id="PF10263">
    <property type="entry name" value="SprT-like"/>
    <property type="match status" value="1"/>
</dbReference>
<evidence type="ECO:0000313" key="3">
    <source>
        <dbReference type="Proteomes" id="UP001172083"/>
    </source>
</evidence>
<name>A0ABT8LH22_9BACT</name>
<evidence type="ECO:0000313" key="2">
    <source>
        <dbReference type="EMBL" id="MDN5215583.1"/>
    </source>
</evidence>
<keyword evidence="3" id="KW-1185">Reference proteome</keyword>
<gene>
    <name evidence="2" type="ORF">QQ020_26135</name>
</gene>
<dbReference type="RefSeq" id="WP_346760922.1">
    <property type="nucleotide sequence ID" value="NZ_JAUJEB010000007.1"/>
</dbReference>
<proteinExistence type="predicted"/>
<protein>
    <submittedName>
        <fullName evidence="2">Transcription elongation protein SprT</fullName>
    </submittedName>
</protein>
<sequence length="223" mass="25925">MMPDDIKHILAPRVPAASLDYCADLWHQFPFNFKVTRKRKTKLGDYRYHKLENSHTITVNRDLNIYNFLLTYVHEVAHLVVRKRHGGRVSPHGIEWKRAFQDLMRPLMNSDVFPEDILSPLQKYMSNPKATSYTDPLLSRAFRNYDATPQRPIFLADLAIGHQFEINGRKFKKLKNNRTRAVCRDLRNGKNYLISKMAEVSYLGEGDPSADQPIDKPKKMLGI</sequence>
<dbReference type="EMBL" id="JAUJEB010000007">
    <property type="protein sequence ID" value="MDN5215583.1"/>
    <property type="molecule type" value="Genomic_DNA"/>
</dbReference>
<evidence type="ECO:0000259" key="1">
    <source>
        <dbReference type="Pfam" id="PF10263"/>
    </source>
</evidence>
<dbReference type="InterPro" id="IPR006640">
    <property type="entry name" value="SprT-like_domain"/>
</dbReference>
<accession>A0ABT8LH22</accession>